<protein>
    <recommendedName>
        <fullName evidence="2">histidine kinase</fullName>
        <ecNumber evidence="2">2.7.13.3</ecNumber>
    </recommendedName>
</protein>
<evidence type="ECO:0000256" key="1">
    <source>
        <dbReference type="ARBA" id="ARBA00000085"/>
    </source>
</evidence>
<dbReference type="SMART" id="SM00086">
    <property type="entry name" value="PAC"/>
    <property type="match status" value="2"/>
</dbReference>
<keyword evidence="10" id="KW-0067">ATP-binding</keyword>
<comment type="caution">
    <text evidence="10">The sequence shown here is derived from an EMBL/GenBank/DDBJ whole genome shotgun (WGS) entry which is preliminary data.</text>
</comment>
<dbReference type="InterPro" id="IPR003661">
    <property type="entry name" value="HisK_dim/P_dom"/>
</dbReference>
<dbReference type="InterPro" id="IPR004358">
    <property type="entry name" value="Sig_transdc_His_kin-like_C"/>
</dbReference>
<dbReference type="SUPFAM" id="SSF55785">
    <property type="entry name" value="PYP-like sensor domain (PAS domain)"/>
    <property type="match status" value="2"/>
</dbReference>
<organism evidence="10 11">
    <name type="scientific">Nannocystis radixulma</name>
    <dbReference type="NCBI Taxonomy" id="2995305"/>
    <lineage>
        <taxon>Bacteria</taxon>
        <taxon>Pseudomonadati</taxon>
        <taxon>Myxococcota</taxon>
        <taxon>Polyangia</taxon>
        <taxon>Nannocystales</taxon>
        <taxon>Nannocystaceae</taxon>
        <taxon>Nannocystis</taxon>
    </lineage>
</organism>
<evidence type="ECO:0000256" key="3">
    <source>
        <dbReference type="ARBA" id="ARBA00022553"/>
    </source>
</evidence>
<feature type="domain" description="Histidine kinase" evidence="7">
    <location>
        <begin position="293"/>
        <end position="507"/>
    </location>
</feature>
<dbReference type="Proteomes" id="UP001217838">
    <property type="component" value="Unassembled WGS sequence"/>
</dbReference>
<dbReference type="InterPro" id="IPR036097">
    <property type="entry name" value="HisK_dim/P_sf"/>
</dbReference>
<dbReference type="SUPFAM" id="SSF55874">
    <property type="entry name" value="ATPase domain of HSP90 chaperone/DNA topoisomerase II/histidine kinase"/>
    <property type="match status" value="1"/>
</dbReference>
<dbReference type="GO" id="GO:0005524">
    <property type="term" value="F:ATP binding"/>
    <property type="evidence" value="ECO:0007669"/>
    <property type="project" value="UniProtKB-KW"/>
</dbReference>
<dbReference type="Pfam" id="PF08448">
    <property type="entry name" value="PAS_4"/>
    <property type="match status" value="1"/>
</dbReference>
<dbReference type="CDD" id="cd00075">
    <property type="entry name" value="HATPase"/>
    <property type="match status" value="1"/>
</dbReference>
<dbReference type="NCBIfam" id="TIGR00229">
    <property type="entry name" value="sensory_box"/>
    <property type="match status" value="1"/>
</dbReference>
<feature type="domain" description="PAS" evidence="8">
    <location>
        <begin position="149"/>
        <end position="203"/>
    </location>
</feature>
<keyword evidence="5" id="KW-0418">Kinase</keyword>
<dbReference type="PROSITE" id="PS50112">
    <property type="entry name" value="PAS"/>
    <property type="match status" value="1"/>
</dbReference>
<evidence type="ECO:0000259" key="9">
    <source>
        <dbReference type="PROSITE" id="PS50113"/>
    </source>
</evidence>
<dbReference type="InterPro" id="IPR013656">
    <property type="entry name" value="PAS_4"/>
</dbReference>
<name>A0ABT5B0Z2_9BACT</name>
<accession>A0ABT5B0Z2</accession>
<dbReference type="PANTHER" id="PTHR43711">
    <property type="entry name" value="TWO-COMPONENT HISTIDINE KINASE"/>
    <property type="match status" value="1"/>
</dbReference>
<dbReference type="CDD" id="cd00130">
    <property type="entry name" value="PAS"/>
    <property type="match status" value="1"/>
</dbReference>
<evidence type="ECO:0000256" key="6">
    <source>
        <dbReference type="ARBA" id="ARBA00023012"/>
    </source>
</evidence>
<dbReference type="PANTHER" id="PTHR43711:SF31">
    <property type="entry name" value="HISTIDINE KINASE"/>
    <property type="match status" value="1"/>
</dbReference>
<dbReference type="InterPro" id="IPR001610">
    <property type="entry name" value="PAC"/>
</dbReference>
<comment type="catalytic activity">
    <reaction evidence="1">
        <text>ATP + protein L-histidine = ADP + protein N-phospho-L-histidine.</text>
        <dbReference type="EC" id="2.7.13.3"/>
    </reaction>
</comment>
<dbReference type="InterPro" id="IPR035965">
    <property type="entry name" value="PAS-like_dom_sf"/>
</dbReference>
<dbReference type="Gene3D" id="1.10.287.130">
    <property type="match status" value="1"/>
</dbReference>
<sequence>MASGRLNTGEAHSFLRREGWLRAVLDLVSVAVVLAEPGHGEVLFANRAAHEMAGGRFPFARSFAEYVEVYRLCDASGRPLAQHEYPAVRAIRGEVIEGVEFAWRLPDRTRRVLVSARRFDAMYGRPPVVILIFQDLTANEQARAVLRSFEQRMALFFRRNPLAAIVWNTALQVVEWNESASRMFGWSADEARGQHGSFILPESEREYIVCDVWQGLLRRTSGERSTNENVTRDGRRILCEWYNTPLFDESGQVIGVASLVEDVTSQRHAEAERARLYREAQEAVRVRDTFLASASHELRTPLTPLLLRLEVLRRTLSDPAACRQVDRALASAHRLECLVNDLLDVPHIAAGTLALARAPTDLRLLVSEALAPFRDVSARHTIVYEPPPGPVVAAVDRARLEQVVASLVENAIKYSPTGGEVRISVTASAATARIEVVDHGIGIPVDQQPILFERHFRGRNAPHESYAGLGLGLYISSAIVERHGGRIFVQSEPGRGSTFVVELPLAPPTPDLDDMP</sequence>
<dbReference type="SMART" id="SM00388">
    <property type="entry name" value="HisKA"/>
    <property type="match status" value="1"/>
</dbReference>
<evidence type="ECO:0000256" key="2">
    <source>
        <dbReference type="ARBA" id="ARBA00012438"/>
    </source>
</evidence>
<dbReference type="Pfam" id="PF02518">
    <property type="entry name" value="HATPase_c"/>
    <property type="match status" value="1"/>
</dbReference>
<dbReference type="SUPFAM" id="SSF47384">
    <property type="entry name" value="Homodimeric domain of signal transducing histidine kinase"/>
    <property type="match status" value="1"/>
</dbReference>
<dbReference type="PROSITE" id="PS50109">
    <property type="entry name" value="HIS_KIN"/>
    <property type="match status" value="1"/>
</dbReference>
<keyword evidence="6" id="KW-0902">Two-component regulatory system</keyword>
<dbReference type="InterPro" id="IPR005467">
    <property type="entry name" value="His_kinase_dom"/>
</dbReference>
<dbReference type="RefSeq" id="WP_271994428.1">
    <property type="nucleotide sequence ID" value="NZ_JAQNDN010000001.1"/>
</dbReference>
<keyword evidence="11" id="KW-1185">Reference proteome</keyword>
<gene>
    <name evidence="10" type="ORF">POL58_03300</name>
</gene>
<dbReference type="PRINTS" id="PR00344">
    <property type="entry name" value="BCTRLSENSOR"/>
</dbReference>
<evidence type="ECO:0000313" key="10">
    <source>
        <dbReference type="EMBL" id="MDC0666741.1"/>
    </source>
</evidence>
<evidence type="ECO:0000256" key="5">
    <source>
        <dbReference type="ARBA" id="ARBA00022777"/>
    </source>
</evidence>
<evidence type="ECO:0000313" key="11">
    <source>
        <dbReference type="Proteomes" id="UP001217838"/>
    </source>
</evidence>
<evidence type="ECO:0000259" key="7">
    <source>
        <dbReference type="PROSITE" id="PS50109"/>
    </source>
</evidence>
<dbReference type="Gene3D" id="3.30.450.20">
    <property type="entry name" value="PAS domain"/>
    <property type="match status" value="2"/>
</dbReference>
<evidence type="ECO:0000259" key="8">
    <source>
        <dbReference type="PROSITE" id="PS50112"/>
    </source>
</evidence>
<feature type="domain" description="PAC" evidence="9">
    <location>
        <begin position="220"/>
        <end position="275"/>
    </location>
</feature>
<dbReference type="SMART" id="SM00387">
    <property type="entry name" value="HATPase_c"/>
    <property type="match status" value="1"/>
</dbReference>
<dbReference type="EC" id="2.7.13.3" evidence="2"/>
<reference evidence="10 11" key="1">
    <citation type="submission" date="2022-11" db="EMBL/GenBank/DDBJ databases">
        <title>Minimal conservation of predation-associated metabolite biosynthetic gene clusters underscores biosynthetic potential of Myxococcota including descriptions for ten novel species: Archangium lansinium sp. nov., Myxococcus landrumus sp. nov., Nannocystis bai.</title>
        <authorList>
            <person name="Ahearne A."/>
            <person name="Stevens C."/>
            <person name="Dowd S."/>
        </authorList>
    </citation>
    <scope>NUCLEOTIDE SEQUENCE [LARGE SCALE GENOMIC DNA]</scope>
    <source>
        <strain evidence="10 11">NCELM</strain>
    </source>
</reference>
<dbReference type="InterPro" id="IPR000700">
    <property type="entry name" value="PAS-assoc_C"/>
</dbReference>
<dbReference type="SMART" id="SM00091">
    <property type="entry name" value="PAS"/>
    <property type="match status" value="2"/>
</dbReference>
<dbReference type="InterPro" id="IPR050736">
    <property type="entry name" value="Sensor_HK_Regulatory"/>
</dbReference>
<dbReference type="InterPro" id="IPR036890">
    <property type="entry name" value="HATPase_C_sf"/>
</dbReference>
<dbReference type="Gene3D" id="3.30.565.10">
    <property type="entry name" value="Histidine kinase-like ATPase, C-terminal domain"/>
    <property type="match status" value="1"/>
</dbReference>
<dbReference type="PROSITE" id="PS50113">
    <property type="entry name" value="PAC"/>
    <property type="match status" value="1"/>
</dbReference>
<dbReference type="EMBL" id="JAQNDN010000001">
    <property type="protein sequence ID" value="MDC0666741.1"/>
    <property type="molecule type" value="Genomic_DNA"/>
</dbReference>
<dbReference type="Pfam" id="PF13188">
    <property type="entry name" value="PAS_8"/>
    <property type="match status" value="1"/>
</dbReference>
<evidence type="ECO:0000256" key="4">
    <source>
        <dbReference type="ARBA" id="ARBA00022679"/>
    </source>
</evidence>
<dbReference type="InterPro" id="IPR003594">
    <property type="entry name" value="HATPase_dom"/>
</dbReference>
<proteinExistence type="predicted"/>
<dbReference type="InterPro" id="IPR000014">
    <property type="entry name" value="PAS"/>
</dbReference>
<keyword evidence="4" id="KW-0808">Transferase</keyword>
<keyword evidence="10" id="KW-0547">Nucleotide-binding</keyword>
<dbReference type="Pfam" id="PF00512">
    <property type="entry name" value="HisKA"/>
    <property type="match status" value="1"/>
</dbReference>
<keyword evidence="3" id="KW-0597">Phosphoprotein</keyword>